<dbReference type="GO" id="GO:0005737">
    <property type="term" value="C:cytoplasm"/>
    <property type="evidence" value="ECO:0007669"/>
    <property type="project" value="TreeGrafter"/>
</dbReference>
<dbReference type="EMBL" id="CP001034">
    <property type="protein sequence ID" value="ACB85377.1"/>
    <property type="molecule type" value="Genomic_DNA"/>
</dbReference>
<dbReference type="Gene3D" id="3.20.20.140">
    <property type="entry name" value="Metal-dependent hydrolases"/>
    <property type="match status" value="1"/>
</dbReference>
<dbReference type="AlphaFoldDB" id="B2A5M3"/>
<accession>B2A5M3</accession>
<evidence type="ECO:0000313" key="4">
    <source>
        <dbReference type="Proteomes" id="UP000001683"/>
    </source>
</evidence>
<dbReference type="KEGG" id="nth:Nther_1805"/>
<name>B2A5M3_NATTJ</name>
<reference evidence="3 4" key="1">
    <citation type="submission" date="2008-04" db="EMBL/GenBank/DDBJ databases">
        <title>Complete sequence of chromosome of Natranaerobius thermophilus JW/NM-WN-LF.</title>
        <authorList>
            <consortium name="US DOE Joint Genome Institute"/>
            <person name="Copeland A."/>
            <person name="Lucas S."/>
            <person name="Lapidus A."/>
            <person name="Glavina del Rio T."/>
            <person name="Dalin E."/>
            <person name="Tice H."/>
            <person name="Bruce D."/>
            <person name="Goodwin L."/>
            <person name="Pitluck S."/>
            <person name="Chertkov O."/>
            <person name="Brettin T."/>
            <person name="Detter J.C."/>
            <person name="Han C."/>
            <person name="Kuske C.R."/>
            <person name="Schmutz J."/>
            <person name="Larimer F."/>
            <person name="Land M."/>
            <person name="Hauser L."/>
            <person name="Kyrpides N."/>
            <person name="Lykidis A."/>
            <person name="Mesbah N.M."/>
            <person name="Wiegel J."/>
        </authorList>
    </citation>
    <scope>NUCLEOTIDE SEQUENCE [LARGE SCALE GENOMIC DNA]</scope>
    <source>
        <strain evidence="4">ATCC BAA-1301 / DSM 18059 / JW/NM-WN-LF</strain>
    </source>
</reference>
<dbReference type="InterPro" id="IPR032465">
    <property type="entry name" value="ACMSD"/>
</dbReference>
<dbReference type="PANTHER" id="PTHR21240">
    <property type="entry name" value="2-AMINO-3-CARBOXYLMUCONATE-6-SEMIALDEHYDE DECARBOXYLASE"/>
    <property type="match status" value="1"/>
</dbReference>
<keyword evidence="1" id="KW-0456">Lyase</keyword>
<dbReference type="HOGENOM" id="CLU_044590_4_1_9"/>
<dbReference type="OrthoDB" id="9771932at2"/>
<reference evidence="3 4" key="2">
    <citation type="journal article" date="2011" name="J. Bacteriol.">
        <title>Complete genome sequence of the anaerobic, halophilic alkalithermophile Natranaerobius thermophilus JW/NM-WN-LF.</title>
        <authorList>
            <person name="Zhao B."/>
            <person name="Mesbah N.M."/>
            <person name="Dalin E."/>
            <person name="Goodwin L."/>
            <person name="Nolan M."/>
            <person name="Pitluck S."/>
            <person name="Chertkov O."/>
            <person name="Brettin T.S."/>
            <person name="Han J."/>
            <person name="Larimer F.W."/>
            <person name="Land M.L."/>
            <person name="Hauser L."/>
            <person name="Kyrpides N."/>
            <person name="Wiegel J."/>
        </authorList>
    </citation>
    <scope>NUCLEOTIDE SEQUENCE [LARGE SCALE GENOMIC DNA]</scope>
    <source>
        <strain evidence="4">ATCC BAA-1301 / DSM 18059 / JW/NM-WN-LF</strain>
    </source>
</reference>
<protein>
    <submittedName>
        <fullName evidence="3">Amidohydrolase 2</fullName>
    </submittedName>
</protein>
<evidence type="ECO:0000259" key="2">
    <source>
        <dbReference type="Pfam" id="PF04909"/>
    </source>
</evidence>
<dbReference type="eggNOG" id="COG2159">
    <property type="taxonomic scope" value="Bacteria"/>
</dbReference>
<dbReference type="InParanoid" id="B2A5M3"/>
<proteinExistence type="predicted"/>
<gene>
    <name evidence="3" type="ordered locus">Nther_1805</name>
</gene>
<dbReference type="GO" id="GO:0016831">
    <property type="term" value="F:carboxy-lyase activity"/>
    <property type="evidence" value="ECO:0007669"/>
    <property type="project" value="InterPro"/>
</dbReference>
<dbReference type="InterPro" id="IPR006680">
    <property type="entry name" value="Amidohydro-rel"/>
</dbReference>
<dbReference type="InterPro" id="IPR032466">
    <property type="entry name" value="Metal_Hydrolase"/>
</dbReference>
<dbReference type="Proteomes" id="UP000001683">
    <property type="component" value="Chromosome"/>
</dbReference>
<sequence>MSEQVEMPDFPVIDFHIHLPVQRKKPNKSRSSHPAIQNHRKKLQEKFFEKWGFDKPNGEVYSPEKVAELWYKEKEYYGLEKVNAVTAGFDNDTLANIISLYPESFIGFTHHDIQESNSFEELQRGIEELGLSGHKMLAPFMERPFNDPEFEPFWKYLNDNKLPVIIHFGIVGGPGGLATYKYINPFSIFEVARSYPDIPIIIPHFGAGYFQEVLHLAWSLPNIYVDSSGSNQWLDWMVYDMSLKDVFKKSLKTLGPERMIFGTDSSWFPRGFSYKYLKVQWKILEDLGVSKKDQELFFSGNANRLLNNSL</sequence>
<dbReference type="RefSeq" id="WP_012448244.1">
    <property type="nucleotide sequence ID" value="NC_010718.1"/>
</dbReference>
<keyword evidence="3" id="KW-0378">Hydrolase</keyword>
<keyword evidence="4" id="KW-1185">Reference proteome</keyword>
<evidence type="ECO:0000313" key="3">
    <source>
        <dbReference type="EMBL" id="ACB85377.1"/>
    </source>
</evidence>
<feature type="domain" description="Amidohydrolase-related" evidence="2">
    <location>
        <begin position="13"/>
        <end position="306"/>
    </location>
</feature>
<dbReference type="GO" id="GO:0016787">
    <property type="term" value="F:hydrolase activity"/>
    <property type="evidence" value="ECO:0007669"/>
    <property type="project" value="UniProtKB-KW"/>
</dbReference>
<organism evidence="3 4">
    <name type="scientific">Natranaerobius thermophilus (strain ATCC BAA-1301 / DSM 18059 / JW/NM-WN-LF)</name>
    <dbReference type="NCBI Taxonomy" id="457570"/>
    <lineage>
        <taxon>Bacteria</taxon>
        <taxon>Bacillati</taxon>
        <taxon>Bacillota</taxon>
        <taxon>Clostridia</taxon>
        <taxon>Natranaerobiales</taxon>
        <taxon>Natranaerobiaceae</taxon>
        <taxon>Natranaerobius</taxon>
    </lineage>
</organism>
<dbReference type="Pfam" id="PF04909">
    <property type="entry name" value="Amidohydro_2"/>
    <property type="match status" value="1"/>
</dbReference>
<evidence type="ECO:0000256" key="1">
    <source>
        <dbReference type="ARBA" id="ARBA00023239"/>
    </source>
</evidence>
<dbReference type="SUPFAM" id="SSF51556">
    <property type="entry name" value="Metallo-dependent hydrolases"/>
    <property type="match status" value="1"/>
</dbReference>
<dbReference type="PANTHER" id="PTHR21240:SF28">
    <property type="entry name" value="ISO-OROTATE DECARBOXYLASE (EUROFUNG)"/>
    <property type="match status" value="1"/>
</dbReference>
<dbReference type="GO" id="GO:0019748">
    <property type="term" value="P:secondary metabolic process"/>
    <property type="evidence" value="ECO:0007669"/>
    <property type="project" value="TreeGrafter"/>
</dbReference>